<organism evidence="2">
    <name type="scientific">viral metagenome</name>
    <dbReference type="NCBI Taxonomy" id="1070528"/>
    <lineage>
        <taxon>unclassified sequences</taxon>
        <taxon>metagenomes</taxon>
        <taxon>organismal metagenomes</taxon>
    </lineage>
</organism>
<evidence type="ECO:0000256" key="1">
    <source>
        <dbReference type="SAM" id="Phobius"/>
    </source>
</evidence>
<accession>A0A6C0CFQ9</accession>
<name>A0A6C0CFQ9_9ZZZZ</name>
<proteinExistence type="predicted"/>
<protein>
    <submittedName>
        <fullName evidence="2">Uncharacterized protein</fullName>
    </submittedName>
</protein>
<keyword evidence="1" id="KW-0472">Membrane</keyword>
<sequence>MSEIVVFIVFMTVVMVFAVGWCYHVLTQTISIANR</sequence>
<feature type="transmembrane region" description="Helical" evidence="1">
    <location>
        <begin position="6"/>
        <end position="26"/>
    </location>
</feature>
<keyword evidence="1" id="KW-1133">Transmembrane helix</keyword>
<evidence type="ECO:0000313" key="2">
    <source>
        <dbReference type="EMBL" id="QHT03271.1"/>
    </source>
</evidence>
<dbReference type="EMBL" id="MN739408">
    <property type="protein sequence ID" value="QHT03271.1"/>
    <property type="molecule type" value="Genomic_DNA"/>
</dbReference>
<dbReference type="AlphaFoldDB" id="A0A6C0CFQ9"/>
<keyword evidence="1" id="KW-0812">Transmembrane</keyword>
<reference evidence="2" key="1">
    <citation type="journal article" date="2020" name="Nature">
        <title>Giant virus diversity and host interactions through global metagenomics.</title>
        <authorList>
            <person name="Schulz F."/>
            <person name="Roux S."/>
            <person name="Paez-Espino D."/>
            <person name="Jungbluth S."/>
            <person name="Walsh D.A."/>
            <person name="Denef V.J."/>
            <person name="McMahon K.D."/>
            <person name="Konstantinidis K.T."/>
            <person name="Eloe-Fadrosh E.A."/>
            <person name="Kyrpides N.C."/>
            <person name="Woyke T."/>
        </authorList>
    </citation>
    <scope>NUCLEOTIDE SEQUENCE</scope>
    <source>
        <strain evidence="2">GVMAG-M-3300020728-1</strain>
    </source>
</reference>